<sequence length="527" mass="59200">MPKRVAIIGTGPSGLAAIKSCLEVGLDPIAFEAAPWLGGLWKYDETEDRSCVPYSTITNTSKHVSCFSDFPMSIEWPNYLTCKKYLLYFQTYAKHFGLEERICFECKVTEVEPSSDFSQTGRWRVRYRDKKRNKDRVEEFDFVMVCSGINSDPRVPDIPGLVGFTGDVLHSRNYRTWTNFEGKKVVVLGLGNSAADIACELSQHASQVYLSVHTGTWVVSRLSGGGEPGDLKFLSRFVAALPKSWLAFLTRHLITKKLDVASFGLDVKEPPDKRCPIINDELPNRILTGSIQVRADIAEVQGNTVYLNDESKLEEIDAIIFATGYNFSFPFLSDKILCSKEKYIPLYKYVFPPNLKPSSLAIVGALRVNGPVPPLSEIQCRWAANVFAGKANLPDMQTMLDDVETRQNILEANTIPCCRSFHLVNFVEYFDELASFVGAKPDLWHLLRTDPQLALRCFFGPCLPAQFRLMGPGSWEGARDVIMGVQESRLYPLRTRKTGIKEKGAQTGSYFWLLVFLVAAIIYALMK</sequence>
<comment type="cofactor">
    <cofactor evidence="1 18 19">
        <name>FAD</name>
        <dbReference type="ChEBI" id="CHEBI:57692"/>
    </cofactor>
</comment>
<dbReference type="PIRSF" id="PIRSF000332">
    <property type="entry name" value="FMO"/>
    <property type="match status" value="1"/>
</dbReference>
<evidence type="ECO:0000313" key="22">
    <source>
        <dbReference type="Proteomes" id="UP001249851"/>
    </source>
</evidence>
<evidence type="ECO:0000256" key="17">
    <source>
        <dbReference type="ARBA" id="ARBA00049443"/>
    </source>
</evidence>
<protein>
    <recommendedName>
        <fullName evidence="19">Flavin-containing monooxygenase</fullName>
        <ecNumber evidence="19">1.-.-.-</ecNumber>
    </recommendedName>
</protein>
<comment type="similarity">
    <text evidence="3 18 19">Belongs to the FMO family.</text>
</comment>
<evidence type="ECO:0000256" key="4">
    <source>
        <dbReference type="ARBA" id="ARBA00022630"/>
    </source>
</evidence>
<evidence type="ECO:0000256" key="19">
    <source>
        <dbReference type="RuleBase" id="RU361177"/>
    </source>
</evidence>
<evidence type="ECO:0000256" key="18">
    <source>
        <dbReference type="PIRNR" id="PIRNR000332"/>
    </source>
</evidence>
<comment type="catalytic activity">
    <reaction evidence="17">
        <text>N,N-dimethylaniline + NADPH + O2 + H(+) = N,N-dimethylaniline N-oxide + NADP(+) + H2O</text>
        <dbReference type="Rhea" id="RHEA:24468"/>
        <dbReference type="ChEBI" id="CHEBI:15377"/>
        <dbReference type="ChEBI" id="CHEBI:15378"/>
        <dbReference type="ChEBI" id="CHEBI:15379"/>
        <dbReference type="ChEBI" id="CHEBI:16269"/>
        <dbReference type="ChEBI" id="CHEBI:17735"/>
        <dbReference type="ChEBI" id="CHEBI:57783"/>
        <dbReference type="ChEBI" id="CHEBI:58349"/>
        <dbReference type="EC" id="1.14.13.8"/>
    </reaction>
    <physiologicalReaction direction="left-to-right" evidence="17">
        <dbReference type="Rhea" id="RHEA:24469"/>
    </physiologicalReaction>
</comment>
<feature type="transmembrane region" description="Helical" evidence="20">
    <location>
        <begin position="509"/>
        <end position="526"/>
    </location>
</feature>
<reference evidence="21" key="2">
    <citation type="journal article" date="2023" name="Science">
        <title>Genomic signatures of disease resistance in endangered staghorn corals.</title>
        <authorList>
            <person name="Vollmer S.V."/>
            <person name="Selwyn J.D."/>
            <person name="Despard B.A."/>
            <person name="Roesel C.L."/>
        </authorList>
    </citation>
    <scope>NUCLEOTIDE SEQUENCE</scope>
    <source>
        <strain evidence="21">K2</strain>
    </source>
</reference>
<keyword evidence="7 18" id="KW-0274">FAD</keyword>
<keyword evidence="22" id="KW-1185">Reference proteome</keyword>
<evidence type="ECO:0000256" key="5">
    <source>
        <dbReference type="ARBA" id="ARBA00022692"/>
    </source>
</evidence>
<comment type="subcellular location">
    <subcellularLocation>
        <location evidence="2">Endoplasmic reticulum membrane</location>
        <topology evidence="2">Single-pass membrane protein</topology>
    </subcellularLocation>
</comment>
<dbReference type="Proteomes" id="UP001249851">
    <property type="component" value="Unassembled WGS sequence"/>
</dbReference>
<keyword evidence="6 18" id="KW-0256">Endoplasmic reticulum</keyword>
<evidence type="ECO:0000256" key="15">
    <source>
        <dbReference type="ARBA" id="ARBA00048041"/>
    </source>
</evidence>
<evidence type="ECO:0000256" key="11">
    <source>
        <dbReference type="ARBA" id="ARBA00023033"/>
    </source>
</evidence>
<evidence type="ECO:0000256" key="14">
    <source>
        <dbReference type="ARBA" id="ARBA00047338"/>
    </source>
</evidence>
<comment type="catalytic activity">
    <reaction evidence="16">
        <text>trimethylamine + NADPH + O2 = trimethylamine N-oxide + NADP(+) + H2O</text>
        <dbReference type="Rhea" id="RHEA:31979"/>
        <dbReference type="ChEBI" id="CHEBI:15377"/>
        <dbReference type="ChEBI" id="CHEBI:15379"/>
        <dbReference type="ChEBI" id="CHEBI:15724"/>
        <dbReference type="ChEBI" id="CHEBI:57783"/>
        <dbReference type="ChEBI" id="CHEBI:58349"/>
        <dbReference type="ChEBI" id="CHEBI:58389"/>
        <dbReference type="EC" id="1.14.13.148"/>
    </reaction>
    <physiologicalReaction direction="left-to-right" evidence="16">
        <dbReference type="Rhea" id="RHEA:31980"/>
    </physiologicalReaction>
</comment>
<comment type="caution">
    <text evidence="21">The sequence shown here is derived from an EMBL/GenBank/DDBJ whole genome shotgun (WGS) entry which is preliminary data.</text>
</comment>
<dbReference type="GO" id="GO:0034899">
    <property type="term" value="F:trimethylamine monooxygenase activity"/>
    <property type="evidence" value="ECO:0007669"/>
    <property type="project" value="UniProtKB-EC"/>
</dbReference>
<comment type="function">
    <text evidence="13">Broad spectrum monooxygenase that catalyzes the oxygenation of a wide variety of nitrogen- and sulfur-containing compounds including xenobiotics. Catalyzes the S-oxygenation of hypotaurine to produce taurine, an organic osmolyte involved in cell volume regulation as well as a variety of cytoprotective and developmental processes. In vitro, catalyzes the N-oxygenation of trimethylamine (TMA) to produce trimethylamine N-oxide (TMAO) and could therefore participate to the detoxification of this compound that is generated by the action of gut microbiota from dietary precursors such as choline, choline containing compounds, betaine or L-carnitine.</text>
</comment>
<dbReference type="InterPro" id="IPR050346">
    <property type="entry name" value="FMO-like"/>
</dbReference>
<evidence type="ECO:0000256" key="12">
    <source>
        <dbReference type="ARBA" id="ARBA00023136"/>
    </source>
</evidence>
<dbReference type="InterPro" id="IPR036188">
    <property type="entry name" value="FAD/NAD-bd_sf"/>
</dbReference>
<dbReference type="EC" id="1.-.-.-" evidence="19"/>
<dbReference type="GO" id="GO:0050660">
    <property type="term" value="F:flavin adenine dinucleotide binding"/>
    <property type="evidence" value="ECO:0007669"/>
    <property type="project" value="InterPro"/>
</dbReference>
<evidence type="ECO:0000256" key="9">
    <source>
        <dbReference type="ARBA" id="ARBA00022989"/>
    </source>
</evidence>
<evidence type="ECO:0000256" key="13">
    <source>
        <dbReference type="ARBA" id="ARBA00045957"/>
    </source>
</evidence>
<keyword evidence="11 18" id="KW-0503">Monooxygenase</keyword>
<dbReference type="InterPro" id="IPR020946">
    <property type="entry name" value="Flavin_mOase-like"/>
</dbReference>
<dbReference type="GO" id="GO:0004499">
    <property type="term" value="F:N,N-dimethylaniline monooxygenase activity"/>
    <property type="evidence" value="ECO:0007669"/>
    <property type="project" value="UniProtKB-UniRule"/>
</dbReference>
<dbReference type="InterPro" id="IPR000960">
    <property type="entry name" value="Flavin_mOase"/>
</dbReference>
<dbReference type="GO" id="GO:0050661">
    <property type="term" value="F:NADP binding"/>
    <property type="evidence" value="ECO:0007669"/>
    <property type="project" value="InterPro"/>
</dbReference>
<comment type="catalytic activity">
    <reaction evidence="15">
        <text>hypotaurine + NADPH + O2 + H(+) = taurine + NADP(+) + H2O</text>
        <dbReference type="Rhea" id="RHEA:69819"/>
        <dbReference type="ChEBI" id="CHEBI:15377"/>
        <dbReference type="ChEBI" id="CHEBI:15378"/>
        <dbReference type="ChEBI" id="CHEBI:15379"/>
        <dbReference type="ChEBI" id="CHEBI:57783"/>
        <dbReference type="ChEBI" id="CHEBI:57853"/>
        <dbReference type="ChEBI" id="CHEBI:58349"/>
        <dbReference type="ChEBI" id="CHEBI:507393"/>
        <dbReference type="EC" id="1.14.13.8"/>
    </reaction>
    <physiologicalReaction direction="left-to-right" evidence="15">
        <dbReference type="Rhea" id="RHEA:69820"/>
    </physiologicalReaction>
</comment>
<keyword evidence="4 18" id="KW-0285">Flavoprotein</keyword>
<evidence type="ECO:0000256" key="2">
    <source>
        <dbReference type="ARBA" id="ARBA00004389"/>
    </source>
</evidence>
<dbReference type="Pfam" id="PF00743">
    <property type="entry name" value="FMO-like"/>
    <property type="match status" value="1"/>
</dbReference>
<dbReference type="EMBL" id="JARQWQ010000001">
    <property type="protein sequence ID" value="KAK2574666.1"/>
    <property type="molecule type" value="Genomic_DNA"/>
</dbReference>
<evidence type="ECO:0000256" key="3">
    <source>
        <dbReference type="ARBA" id="ARBA00009183"/>
    </source>
</evidence>
<dbReference type="AlphaFoldDB" id="A0AAD9VHF0"/>
<evidence type="ECO:0000256" key="1">
    <source>
        <dbReference type="ARBA" id="ARBA00001974"/>
    </source>
</evidence>
<organism evidence="21 22">
    <name type="scientific">Acropora cervicornis</name>
    <name type="common">Staghorn coral</name>
    <dbReference type="NCBI Taxonomy" id="6130"/>
    <lineage>
        <taxon>Eukaryota</taxon>
        <taxon>Metazoa</taxon>
        <taxon>Cnidaria</taxon>
        <taxon>Anthozoa</taxon>
        <taxon>Hexacorallia</taxon>
        <taxon>Scleractinia</taxon>
        <taxon>Astrocoeniina</taxon>
        <taxon>Acroporidae</taxon>
        <taxon>Acropora</taxon>
    </lineage>
</organism>
<dbReference type="PANTHER" id="PTHR23023">
    <property type="entry name" value="DIMETHYLANILINE MONOOXYGENASE"/>
    <property type="match status" value="1"/>
</dbReference>
<evidence type="ECO:0000256" key="7">
    <source>
        <dbReference type="ARBA" id="ARBA00022827"/>
    </source>
</evidence>
<keyword evidence="10 18" id="KW-0560">Oxidoreductase</keyword>
<evidence type="ECO:0000256" key="10">
    <source>
        <dbReference type="ARBA" id="ARBA00023002"/>
    </source>
</evidence>
<name>A0AAD9VHF0_ACRCE</name>
<evidence type="ECO:0000256" key="8">
    <source>
        <dbReference type="ARBA" id="ARBA00022857"/>
    </source>
</evidence>
<dbReference type="SUPFAM" id="SSF51905">
    <property type="entry name" value="FAD/NAD(P)-binding domain"/>
    <property type="match status" value="2"/>
</dbReference>
<evidence type="ECO:0000256" key="16">
    <source>
        <dbReference type="ARBA" id="ARBA00048088"/>
    </source>
</evidence>
<keyword evidence="8 18" id="KW-0521">NADP</keyword>
<dbReference type="FunFam" id="3.50.50.60:FF:000159">
    <property type="entry name" value="Dimethylaniline monooxygenase [N-oxide-forming]"/>
    <property type="match status" value="1"/>
</dbReference>
<keyword evidence="12 18" id="KW-0472">Membrane</keyword>
<comment type="catalytic activity">
    <reaction evidence="14">
        <text>hypotaurine + NADH + O2 + H(+) = taurine + NAD(+) + H2O</text>
        <dbReference type="Rhea" id="RHEA:74111"/>
        <dbReference type="ChEBI" id="CHEBI:15377"/>
        <dbReference type="ChEBI" id="CHEBI:15378"/>
        <dbReference type="ChEBI" id="CHEBI:15379"/>
        <dbReference type="ChEBI" id="CHEBI:57540"/>
        <dbReference type="ChEBI" id="CHEBI:57853"/>
        <dbReference type="ChEBI" id="CHEBI:57945"/>
        <dbReference type="ChEBI" id="CHEBI:507393"/>
        <dbReference type="EC" id="1.14.13.8"/>
    </reaction>
    <physiologicalReaction direction="left-to-right" evidence="14">
        <dbReference type="Rhea" id="RHEA:74112"/>
    </physiologicalReaction>
</comment>
<keyword evidence="9 20" id="KW-1133">Transmembrane helix</keyword>
<evidence type="ECO:0000256" key="20">
    <source>
        <dbReference type="SAM" id="Phobius"/>
    </source>
</evidence>
<dbReference type="GO" id="GO:0005789">
    <property type="term" value="C:endoplasmic reticulum membrane"/>
    <property type="evidence" value="ECO:0007669"/>
    <property type="project" value="UniProtKB-SubCell"/>
</dbReference>
<evidence type="ECO:0000313" key="21">
    <source>
        <dbReference type="EMBL" id="KAK2574666.1"/>
    </source>
</evidence>
<evidence type="ECO:0000256" key="6">
    <source>
        <dbReference type="ARBA" id="ARBA00022824"/>
    </source>
</evidence>
<reference evidence="21" key="1">
    <citation type="journal article" date="2023" name="G3 (Bethesda)">
        <title>Whole genome assembly and annotation of the endangered Caribbean coral Acropora cervicornis.</title>
        <authorList>
            <person name="Selwyn J.D."/>
            <person name="Vollmer S.V."/>
        </authorList>
    </citation>
    <scope>NUCLEOTIDE SEQUENCE</scope>
    <source>
        <strain evidence="21">K2</strain>
    </source>
</reference>
<accession>A0AAD9VHF0</accession>
<proteinExistence type="inferred from homology"/>
<dbReference type="Gene3D" id="3.50.50.60">
    <property type="entry name" value="FAD/NAD(P)-binding domain"/>
    <property type="match status" value="3"/>
</dbReference>
<gene>
    <name evidence="21" type="ORF">P5673_000867</name>
</gene>
<dbReference type="PRINTS" id="PR00370">
    <property type="entry name" value="FMOXYGENASE"/>
</dbReference>
<keyword evidence="5 20" id="KW-0812">Transmembrane</keyword>